<dbReference type="Pfam" id="PF03088">
    <property type="entry name" value="Str_synth"/>
    <property type="match status" value="1"/>
</dbReference>
<dbReference type="SUPFAM" id="SSF63829">
    <property type="entry name" value="Calcium-dependent phosphotriesterase"/>
    <property type="match status" value="1"/>
</dbReference>
<accession>A0A318HJE6</accession>
<evidence type="ECO:0000256" key="4">
    <source>
        <dbReference type="SAM" id="MobiDB-lite"/>
    </source>
</evidence>
<name>A0A318HJE6_9MYCO</name>
<dbReference type="GO" id="GO:0016787">
    <property type="term" value="F:hydrolase activity"/>
    <property type="evidence" value="ECO:0007669"/>
    <property type="project" value="TreeGrafter"/>
</dbReference>
<sequence length="336" mass="36386">MKLNRRLLAPKRWTPPPAPPDQGRTAATHTFDISRRIPSGGEGPKDVIFDEAGLILAGLEDGNVVRIDPVSGSRTVVGNTGGRPMGLEPSHDGAVLICDYEKGLLRMSADGYVEVLVDNIAGTPLIFSSNVVETPDGTIWFTVSTRRWGREHYLGEFYEHSCTGLLVKRDPDGTVTVVRDDLKFANGLVLAPDASYLLFAESAGYRISRYWLTGPNADTVESFADNLAGLPDSMSLGTDQLVWVGIVAPRSALLDAFLPRPGFLRTLLWNLPSTARPAAASFAWVMAFDLRGRVVHDLRNDSDSYDFVTSAAENNGIVIAASQFATDILQIALPTA</sequence>
<keyword evidence="7" id="KW-1185">Reference proteome</keyword>
<comment type="caution">
    <text evidence="6">The sequence shown here is derived from an EMBL/GenBank/DDBJ whole genome shotgun (WGS) entry which is preliminary data.</text>
</comment>
<feature type="region of interest" description="Disordered" evidence="4">
    <location>
        <begin position="1"/>
        <end position="26"/>
    </location>
</feature>
<gene>
    <name evidence="6" type="ORF">C8E89_104124</name>
</gene>
<dbReference type="AlphaFoldDB" id="A0A318HJE6"/>
<comment type="similarity">
    <text evidence="1">Belongs to the strictosidine synthase family.</text>
</comment>
<dbReference type="InterPro" id="IPR018119">
    <property type="entry name" value="Strictosidine_synth_cons-reg"/>
</dbReference>
<dbReference type="OrthoDB" id="3332247at2"/>
<reference evidence="7" key="1">
    <citation type="submission" date="2018-05" db="EMBL/GenBank/DDBJ databases">
        <authorList>
            <person name="Deangelis K."/>
            <person name="Huntemann M."/>
            <person name="Clum A."/>
            <person name="Pillay M."/>
            <person name="Palaniappan K."/>
            <person name="Varghese N."/>
            <person name="Mikhailova N."/>
            <person name="Stamatis D."/>
            <person name="Reddy T."/>
            <person name="Daum C."/>
            <person name="Shapiro N."/>
            <person name="Ivanova N."/>
            <person name="Kyrpides N."/>
            <person name="Woyke T."/>
        </authorList>
    </citation>
    <scope>NUCLEOTIDE SEQUENCE [LARGE SCALE GENOMIC DNA]</scope>
    <source>
        <strain evidence="7">GAS496</strain>
    </source>
</reference>
<evidence type="ECO:0000256" key="2">
    <source>
        <dbReference type="ARBA" id="ARBA00022553"/>
    </source>
</evidence>
<feature type="domain" description="Strictosidine synthase conserved region" evidence="5">
    <location>
        <begin position="134"/>
        <end position="214"/>
    </location>
</feature>
<dbReference type="Gene3D" id="2.120.10.30">
    <property type="entry name" value="TolB, C-terminal domain"/>
    <property type="match status" value="1"/>
</dbReference>
<evidence type="ECO:0000313" key="6">
    <source>
        <dbReference type="EMBL" id="PXX10328.1"/>
    </source>
</evidence>
<dbReference type="PANTHER" id="PTHR10426:SF88">
    <property type="entry name" value="ADIPOCYTE PLASMA MEMBRANE-ASSOCIATED PROTEIN HEMOMUCIN-RELATED"/>
    <property type="match status" value="1"/>
</dbReference>
<protein>
    <submittedName>
        <fullName evidence="6">Sugar lactone lactonase YvrE</fullName>
    </submittedName>
</protein>
<proteinExistence type="inferred from homology"/>
<dbReference type="PANTHER" id="PTHR10426">
    <property type="entry name" value="STRICTOSIDINE SYNTHASE-RELATED"/>
    <property type="match status" value="1"/>
</dbReference>
<dbReference type="EMBL" id="QJJU01000004">
    <property type="protein sequence ID" value="PXX10328.1"/>
    <property type="molecule type" value="Genomic_DNA"/>
</dbReference>
<keyword evidence="3" id="KW-0325">Glycoprotein</keyword>
<dbReference type="Pfam" id="PF20067">
    <property type="entry name" value="SSL_N"/>
    <property type="match status" value="1"/>
</dbReference>
<dbReference type="InterPro" id="IPR011042">
    <property type="entry name" value="6-blade_b-propeller_TolB-like"/>
</dbReference>
<organism evidence="6 7">
    <name type="scientific">Mycolicibacterium moriokaense</name>
    <dbReference type="NCBI Taxonomy" id="39691"/>
    <lineage>
        <taxon>Bacteria</taxon>
        <taxon>Bacillati</taxon>
        <taxon>Actinomycetota</taxon>
        <taxon>Actinomycetes</taxon>
        <taxon>Mycobacteriales</taxon>
        <taxon>Mycobacteriaceae</taxon>
        <taxon>Mycolicibacterium</taxon>
    </lineage>
</organism>
<evidence type="ECO:0000256" key="1">
    <source>
        <dbReference type="ARBA" id="ARBA00009191"/>
    </source>
</evidence>
<dbReference type="GO" id="GO:0012505">
    <property type="term" value="C:endomembrane system"/>
    <property type="evidence" value="ECO:0007669"/>
    <property type="project" value="TreeGrafter"/>
</dbReference>
<reference evidence="6 7" key="2">
    <citation type="submission" date="2018-06" db="EMBL/GenBank/DDBJ databases">
        <title>Sequencing of bacterial isolates from soil warming experiment in Harvard Forest, Massachusetts, USA.</title>
        <authorList>
            <person name="Deangelis K.PhD."/>
        </authorList>
    </citation>
    <scope>NUCLEOTIDE SEQUENCE [LARGE SCALE GENOMIC DNA]</scope>
    <source>
        <strain evidence="6 7">GAS496</strain>
    </source>
</reference>
<evidence type="ECO:0000259" key="5">
    <source>
        <dbReference type="Pfam" id="PF03088"/>
    </source>
</evidence>
<evidence type="ECO:0000313" key="7">
    <source>
        <dbReference type="Proteomes" id="UP000247781"/>
    </source>
</evidence>
<keyword evidence="2" id="KW-0597">Phosphoprotein</keyword>
<dbReference type="Proteomes" id="UP000247781">
    <property type="component" value="Unassembled WGS sequence"/>
</dbReference>
<evidence type="ECO:0000256" key="3">
    <source>
        <dbReference type="ARBA" id="ARBA00023180"/>
    </source>
</evidence>
<dbReference type="RefSeq" id="WP_110315761.1">
    <property type="nucleotide sequence ID" value="NZ_QJJU01000004.1"/>
</dbReference>